<sequence length="183" mass="20346">MTNGKKKSSSRIGLRSETHNSSSENNNSAAERSSVTRFMAARSTTPLEEGGEVFVHTSQEKTPEETRYTLLDIQTKVGKILADNAALRKDDEDLKISMQQKDQQFGTLSTAVANLTIESNGLKSQLEYQNSYIQQLEENLDALASEHDSLEQYTRKYNVEVHGVPEHRDENLPDLISSIAAAS</sequence>
<evidence type="ECO:0000313" key="3">
    <source>
        <dbReference type="EMBL" id="KAJ7350955.1"/>
    </source>
</evidence>
<dbReference type="Proteomes" id="UP001163046">
    <property type="component" value="Unassembled WGS sequence"/>
</dbReference>
<accession>A0A9X0CHR1</accession>
<dbReference type="AlphaFoldDB" id="A0A9X0CHR1"/>
<keyword evidence="1" id="KW-0175">Coiled coil</keyword>
<proteinExistence type="predicted"/>
<name>A0A9X0CHR1_9CNID</name>
<gene>
    <name evidence="3" type="ORF">OS493_037642</name>
</gene>
<evidence type="ECO:0000313" key="4">
    <source>
        <dbReference type="Proteomes" id="UP001163046"/>
    </source>
</evidence>
<evidence type="ECO:0000256" key="1">
    <source>
        <dbReference type="SAM" id="Coils"/>
    </source>
</evidence>
<feature type="coiled-coil region" evidence="1">
    <location>
        <begin position="126"/>
        <end position="153"/>
    </location>
</feature>
<organism evidence="3 4">
    <name type="scientific">Desmophyllum pertusum</name>
    <dbReference type="NCBI Taxonomy" id="174260"/>
    <lineage>
        <taxon>Eukaryota</taxon>
        <taxon>Metazoa</taxon>
        <taxon>Cnidaria</taxon>
        <taxon>Anthozoa</taxon>
        <taxon>Hexacorallia</taxon>
        <taxon>Scleractinia</taxon>
        <taxon>Caryophylliina</taxon>
        <taxon>Caryophylliidae</taxon>
        <taxon>Desmophyllum</taxon>
    </lineage>
</organism>
<dbReference type="OrthoDB" id="6761697at2759"/>
<reference evidence="3" key="1">
    <citation type="submission" date="2023-01" db="EMBL/GenBank/DDBJ databases">
        <title>Genome assembly of the deep-sea coral Lophelia pertusa.</title>
        <authorList>
            <person name="Herrera S."/>
            <person name="Cordes E."/>
        </authorList>
    </citation>
    <scope>NUCLEOTIDE SEQUENCE</scope>
    <source>
        <strain evidence="3">USNM1676648</strain>
        <tissue evidence="3">Polyp</tissue>
    </source>
</reference>
<keyword evidence="4" id="KW-1185">Reference proteome</keyword>
<protein>
    <submittedName>
        <fullName evidence="3">Uncharacterized protein</fullName>
    </submittedName>
</protein>
<feature type="region of interest" description="Disordered" evidence="2">
    <location>
        <begin position="1"/>
        <end position="63"/>
    </location>
</feature>
<evidence type="ECO:0000256" key="2">
    <source>
        <dbReference type="SAM" id="MobiDB-lite"/>
    </source>
</evidence>
<feature type="compositionally biased region" description="Low complexity" evidence="2">
    <location>
        <begin position="20"/>
        <end position="33"/>
    </location>
</feature>
<comment type="caution">
    <text evidence="3">The sequence shown here is derived from an EMBL/GenBank/DDBJ whole genome shotgun (WGS) entry which is preliminary data.</text>
</comment>
<dbReference type="EMBL" id="MU827375">
    <property type="protein sequence ID" value="KAJ7350955.1"/>
    <property type="molecule type" value="Genomic_DNA"/>
</dbReference>